<reference evidence="2 3" key="1">
    <citation type="submission" date="2018-11" db="EMBL/GenBank/DDBJ databases">
        <title>Genome sequences of Brenneria nigrifluens and Brenneria rubrifaciens.</title>
        <authorList>
            <person name="Poret-Peterson A.T."/>
            <person name="McClean A.E."/>
            <person name="Kluepfel D.A."/>
        </authorList>
    </citation>
    <scope>NUCLEOTIDE SEQUENCE [LARGE SCALE GENOMIC DNA]</scope>
    <source>
        <strain evidence="2 3">6D370</strain>
    </source>
</reference>
<feature type="transmembrane region" description="Helical" evidence="1">
    <location>
        <begin position="18"/>
        <end position="39"/>
    </location>
</feature>
<protein>
    <submittedName>
        <fullName evidence="2">Uncharacterized protein</fullName>
    </submittedName>
</protein>
<dbReference type="AlphaFoldDB" id="A0A4P8QZI9"/>
<keyword evidence="1" id="KW-0812">Transmembrane</keyword>
<keyword evidence="1" id="KW-0472">Membrane</keyword>
<gene>
    <name evidence="2" type="ORF">EH207_09815</name>
</gene>
<sequence>MYDEKKQYSVSAKYTLRAINMILLAISILLVIIAAYAIFRHFKIRNEQKIGGNHRSKKH</sequence>
<proteinExistence type="predicted"/>
<dbReference type="EMBL" id="CP034035">
    <property type="protein sequence ID" value="QCR08804.1"/>
    <property type="molecule type" value="Genomic_DNA"/>
</dbReference>
<keyword evidence="1" id="KW-1133">Transmembrane helix</keyword>
<organism evidence="2 3">
    <name type="scientific">Brenneria rubrifaciens</name>
    <dbReference type="NCBI Taxonomy" id="55213"/>
    <lineage>
        <taxon>Bacteria</taxon>
        <taxon>Pseudomonadati</taxon>
        <taxon>Pseudomonadota</taxon>
        <taxon>Gammaproteobacteria</taxon>
        <taxon>Enterobacterales</taxon>
        <taxon>Pectobacteriaceae</taxon>
        <taxon>Brenneria</taxon>
    </lineage>
</organism>
<dbReference type="Proteomes" id="UP000299580">
    <property type="component" value="Chromosome"/>
</dbReference>
<evidence type="ECO:0000256" key="1">
    <source>
        <dbReference type="SAM" id="Phobius"/>
    </source>
</evidence>
<name>A0A4P8QZI9_9GAMM</name>
<evidence type="ECO:0000313" key="3">
    <source>
        <dbReference type="Proteomes" id="UP000299580"/>
    </source>
</evidence>
<accession>A0A4P8QZI9</accession>
<keyword evidence="3" id="KW-1185">Reference proteome</keyword>
<evidence type="ECO:0000313" key="2">
    <source>
        <dbReference type="EMBL" id="QCR08804.1"/>
    </source>
</evidence>
<dbReference type="KEGG" id="brb:EH207_09815"/>